<comment type="caution">
    <text evidence="10">The sequence shown here is derived from an EMBL/GenBank/DDBJ whole genome shotgun (WGS) entry which is preliminary data.</text>
</comment>
<dbReference type="InterPro" id="IPR002495">
    <property type="entry name" value="Glyco_trans_8"/>
</dbReference>
<dbReference type="InterPro" id="IPR013645">
    <property type="entry name" value="Glyco_transf_8N"/>
</dbReference>
<evidence type="ECO:0000256" key="2">
    <source>
        <dbReference type="ARBA" id="ARBA00004713"/>
    </source>
</evidence>
<dbReference type="InterPro" id="IPR029044">
    <property type="entry name" value="Nucleotide-diphossugar_trans"/>
</dbReference>
<evidence type="ECO:0000313" key="10">
    <source>
        <dbReference type="EMBL" id="MDQ0203453.1"/>
    </source>
</evidence>
<evidence type="ECO:0000256" key="7">
    <source>
        <dbReference type="ARBA" id="ARBA00022842"/>
    </source>
</evidence>
<keyword evidence="6" id="KW-0479">Metal-binding</keyword>
<comment type="pathway">
    <text evidence="2">Bacterial outer membrane biogenesis; LPS core biosynthesis.</text>
</comment>
<dbReference type="Pfam" id="PF08437">
    <property type="entry name" value="Glyco_transf_8C"/>
    <property type="match status" value="1"/>
</dbReference>
<evidence type="ECO:0000256" key="6">
    <source>
        <dbReference type="ARBA" id="ARBA00022723"/>
    </source>
</evidence>
<keyword evidence="11" id="KW-1185">Reference proteome</keyword>
<evidence type="ECO:0000256" key="1">
    <source>
        <dbReference type="ARBA" id="ARBA00001946"/>
    </source>
</evidence>
<keyword evidence="4" id="KW-0328">Glycosyltransferase</keyword>
<evidence type="ECO:0000259" key="9">
    <source>
        <dbReference type="Pfam" id="PF08437"/>
    </source>
</evidence>
<keyword evidence="8" id="KW-0448">Lipopolysaccharide biosynthesis</keyword>
<dbReference type="RefSeq" id="WP_196604652.1">
    <property type="nucleotide sequence ID" value="NZ_CP116940.1"/>
</dbReference>
<dbReference type="EMBL" id="JAUSUE010000006">
    <property type="protein sequence ID" value="MDQ0203453.1"/>
    <property type="molecule type" value="Genomic_DNA"/>
</dbReference>
<feature type="domain" description="Glycosyl transferase family 8 C-terminal" evidence="9">
    <location>
        <begin position="267"/>
        <end position="318"/>
    </location>
</feature>
<proteinExistence type="inferred from homology"/>
<accession>A0ABT9Y6J7</accession>
<reference evidence="10 11" key="1">
    <citation type="submission" date="2023-07" db="EMBL/GenBank/DDBJ databases">
        <title>Genomic Encyclopedia of Type Strains, Phase IV (KMG-IV): sequencing the most valuable type-strain genomes for metagenomic binning, comparative biology and taxonomic classification.</title>
        <authorList>
            <person name="Goeker M."/>
        </authorList>
    </citation>
    <scope>NUCLEOTIDE SEQUENCE [LARGE SCALE GENOMIC DNA]</scope>
    <source>
        <strain evidence="10 11">DSM 16980</strain>
    </source>
</reference>
<dbReference type="PANTHER" id="PTHR13778">
    <property type="entry name" value="GLYCOSYLTRANSFERASE 8 DOMAIN-CONTAINING PROTEIN"/>
    <property type="match status" value="1"/>
</dbReference>
<evidence type="ECO:0000256" key="8">
    <source>
        <dbReference type="ARBA" id="ARBA00022985"/>
    </source>
</evidence>
<evidence type="ECO:0000256" key="3">
    <source>
        <dbReference type="ARBA" id="ARBA00006351"/>
    </source>
</evidence>
<dbReference type="SUPFAM" id="SSF53448">
    <property type="entry name" value="Nucleotide-diphospho-sugar transferases"/>
    <property type="match status" value="1"/>
</dbReference>
<sequence length="321" mass="37711">MLTDTLCNKYDHLFSKSKENIVHIGYGIDDNYMRCTAASVLSICRHNPNLHLRFHILTSTLSADNKKKLRNLAELIQTDIVLYEIDTSFFNTLPTFVHLPVSTYFRFILPSILNEEERVCYLDADIICLSSIEYIFSCNLENAIAAAVPDLEWMNKKRCSALSLKEHTYFNAGMLIINIKEWNSFHVMDKVLALFKNDPVRFRYLDQDALNIALHNKIIYLPKRYNCIDSFAEDKEKIVFLHFAAHPKPWNIAWPISRASTVFRKDLYAQYEKETPWADMPLQMPLNYKEMKVYAKALLYSGQKVNSLKWYCKYLYKKLRR</sequence>
<organism evidence="10 11">
    <name type="scientific">Pectinatus haikarae</name>
    <dbReference type="NCBI Taxonomy" id="349096"/>
    <lineage>
        <taxon>Bacteria</taxon>
        <taxon>Bacillati</taxon>
        <taxon>Bacillota</taxon>
        <taxon>Negativicutes</taxon>
        <taxon>Selenomonadales</taxon>
        <taxon>Selenomonadaceae</taxon>
        <taxon>Pectinatus</taxon>
    </lineage>
</organism>
<evidence type="ECO:0000256" key="5">
    <source>
        <dbReference type="ARBA" id="ARBA00022679"/>
    </source>
</evidence>
<evidence type="ECO:0000256" key="4">
    <source>
        <dbReference type="ARBA" id="ARBA00022676"/>
    </source>
</evidence>
<protein>
    <submittedName>
        <fullName evidence="10">Lipopolysaccharide biosynthesis glycosyltransferase</fullName>
    </submittedName>
</protein>
<keyword evidence="5" id="KW-0808">Transferase</keyword>
<gene>
    <name evidence="10" type="ORF">J2S01_001169</name>
</gene>
<dbReference type="Pfam" id="PF01501">
    <property type="entry name" value="Glyco_transf_8"/>
    <property type="match status" value="1"/>
</dbReference>
<dbReference type="CDD" id="cd04194">
    <property type="entry name" value="GT8_A4GalT_like"/>
    <property type="match status" value="1"/>
</dbReference>
<name>A0ABT9Y6J7_9FIRM</name>
<comment type="similarity">
    <text evidence="3">Belongs to the glycosyltransferase 8 family.</text>
</comment>
<dbReference type="Gene3D" id="3.90.550.10">
    <property type="entry name" value="Spore Coat Polysaccharide Biosynthesis Protein SpsA, Chain A"/>
    <property type="match status" value="1"/>
</dbReference>
<comment type="cofactor">
    <cofactor evidence="1">
        <name>Mg(2+)</name>
        <dbReference type="ChEBI" id="CHEBI:18420"/>
    </cofactor>
</comment>
<dbReference type="PANTHER" id="PTHR13778:SF47">
    <property type="entry name" value="LIPOPOLYSACCHARIDE 1,3-GALACTOSYLTRANSFERASE"/>
    <property type="match status" value="1"/>
</dbReference>
<evidence type="ECO:0000313" key="11">
    <source>
        <dbReference type="Proteomes" id="UP001239167"/>
    </source>
</evidence>
<dbReference type="Proteomes" id="UP001239167">
    <property type="component" value="Unassembled WGS sequence"/>
</dbReference>
<keyword evidence="7" id="KW-0460">Magnesium</keyword>
<dbReference type="InterPro" id="IPR050748">
    <property type="entry name" value="Glycosyltrans_8_dom-fam"/>
</dbReference>